<dbReference type="Gene3D" id="3.20.20.80">
    <property type="entry name" value="Glycosidases"/>
    <property type="match status" value="1"/>
</dbReference>
<evidence type="ECO:0000256" key="2">
    <source>
        <dbReference type="SAM" id="SignalP"/>
    </source>
</evidence>
<keyword evidence="4" id="KW-0449">Lipoprotein</keyword>
<dbReference type="InterPro" id="IPR052177">
    <property type="entry name" value="Divisome_Glycosyl_Hydrolase"/>
</dbReference>
<dbReference type="Gene3D" id="2.60.40.10">
    <property type="entry name" value="Immunoglobulins"/>
    <property type="match status" value="1"/>
</dbReference>
<dbReference type="PANTHER" id="PTHR43405:SF1">
    <property type="entry name" value="GLYCOSYL HYDROLASE DIGH"/>
    <property type="match status" value="1"/>
</dbReference>
<dbReference type="InterPro" id="IPR013783">
    <property type="entry name" value="Ig-like_fold"/>
</dbReference>
<comment type="caution">
    <text evidence="4">The sequence shown here is derived from an EMBL/GenBank/DDBJ whole genome shotgun (WGS) entry which is preliminary data.</text>
</comment>
<evidence type="ECO:0000256" key="1">
    <source>
        <dbReference type="ARBA" id="ARBA00022729"/>
    </source>
</evidence>
<dbReference type="InterPro" id="IPR003790">
    <property type="entry name" value="GHL10"/>
</dbReference>
<proteinExistence type="predicted"/>
<dbReference type="PANTHER" id="PTHR43405">
    <property type="entry name" value="GLYCOSYL HYDROLASE DIGH"/>
    <property type="match status" value="1"/>
</dbReference>
<feature type="domain" description="Glycosyl hydrolase-like 10" evidence="3">
    <location>
        <begin position="51"/>
        <end position="378"/>
    </location>
</feature>
<evidence type="ECO:0000313" key="4">
    <source>
        <dbReference type="EMBL" id="MBA9043024.1"/>
    </source>
</evidence>
<keyword evidence="5" id="KW-1185">Reference proteome</keyword>
<organism evidence="4 5">
    <name type="scientific">Priestia aryabhattai</name>
    <name type="common">Bacillus aryabhattai</name>
    <dbReference type="NCBI Taxonomy" id="412384"/>
    <lineage>
        <taxon>Bacteria</taxon>
        <taxon>Bacillati</taxon>
        <taxon>Bacillota</taxon>
        <taxon>Bacilli</taxon>
        <taxon>Bacillales</taxon>
        <taxon>Bacillaceae</taxon>
        <taxon>Priestia</taxon>
    </lineage>
</organism>
<dbReference type="Proteomes" id="UP000543174">
    <property type="component" value="Unassembled WGS sequence"/>
</dbReference>
<dbReference type="EMBL" id="JACJHT010000024">
    <property type="protein sequence ID" value="MBA9043024.1"/>
    <property type="molecule type" value="Genomic_DNA"/>
</dbReference>
<dbReference type="AlphaFoldDB" id="A0A7W3RI74"/>
<protein>
    <submittedName>
        <fullName evidence="4">Uncharacterized lipoprotein YddW (UPF0748 family)</fullName>
    </submittedName>
</protein>
<name>A0A7W3RI74_PRIAR</name>
<gene>
    <name evidence="4" type="ORF">HNP21_006202</name>
</gene>
<evidence type="ECO:0000313" key="5">
    <source>
        <dbReference type="Proteomes" id="UP000543174"/>
    </source>
</evidence>
<reference evidence="4" key="1">
    <citation type="submission" date="2020-08" db="EMBL/GenBank/DDBJ databases">
        <title>Functional genomics of gut bacteria from endangered species of beetles.</title>
        <authorList>
            <person name="Carlos-Shanley C."/>
        </authorList>
    </citation>
    <scope>NUCLEOTIDE SEQUENCE [LARGE SCALE GENOMIC DNA]</scope>
    <source>
        <strain evidence="4">S00060</strain>
    </source>
</reference>
<keyword evidence="1 2" id="KW-0732">Signal</keyword>
<feature type="chain" id="PRO_5031485116" evidence="2">
    <location>
        <begin position="35"/>
        <end position="539"/>
    </location>
</feature>
<dbReference type="InterPro" id="IPR017853">
    <property type="entry name" value="GH"/>
</dbReference>
<sequence length="539" mass="62186">MFKKQSKNKRASKLLVSTLLGGSLLLSPSVMGHAQTYSKKSFQQTSYLKHELRATWMASVLNIDWPSKPGLSIAQQKSEFINYLEGQKKMGMNAVVMQIKPTADAFYPSEYGLWSEYLTGTQGKDPGYDPLSFMVKEAHKRNMEFHAWFNPYRITMPLGKEAALSDLDKLPENHPARKHPEWVVPYGQQLYFNPGIPEVQNFVIEGIMEVVKNYDIDAVHMDDYFYPYKITGKNFPDQEAYQRYGASKFNNIEDWRRDNVNNLVKNINRSIKEEKPYVKFGISPFGVWRNKAVDPTGSETTAGQTNYDDLYADTRTWINNGYVDYIAPQLYWNIGLPVADYAKLLDWWTKEVEGKNVQLYIGQADYKINTNSNGVQNWFNPEELPNQLKLNRAYNNFKGSMHFSAKDLRSNPLGIADRLTEDIYKQPALVPPMPWIDNEAPKKPKVLQIKKKLGETKFKIRENDPEEVAYYAIYRFEGNQVGNINDSKHLLTTVRKEHNNQVYVDPTSEKGETYTYVVTSLDRNHNESKPSNPIKVEEK</sequence>
<dbReference type="SUPFAM" id="SSF51445">
    <property type="entry name" value="(Trans)glycosidases"/>
    <property type="match status" value="1"/>
</dbReference>
<accession>A0A7W3RI74</accession>
<evidence type="ECO:0000259" key="3">
    <source>
        <dbReference type="Pfam" id="PF02638"/>
    </source>
</evidence>
<dbReference type="Pfam" id="PF02638">
    <property type="entry name" value="GHL10"/>
    <property type="match status" value="1"/>
</dbReference>
<feature type="signal peptide" evidence="2">
    <location>
        <begin position="1"/>
        <end position="34"/>
    </location>
</feature>